<sequence length="458" mass="49745">MCDTLVALPPATAAGGVLFAKNSDRERNEAQGLELHPAAEHPEGARLRATYIEIPQARRTHAVLLSRPFWMWGAEMGANAHGVAIGNEAMHSHIPAQRRRALIGMDLVRLGLERGATAAEAVEVMIALLETHGQGGDCGHLGRFYYHNGFIVADRTEAYVLETVGRWWAVEKVERRRALSNAFSIGRGGRISAGLVDHAKAEGWADAEGEFDFAERLIDPARDAASFGRGRCARGTALLDRQDGALTPAAMMAILRDHGEEAEGDPAWTPARTLRRSLCMHAAQGPRRSQSVASMVSDLGGARSVHWVTGTSAPCLSLFKPVLFETGLPPQGPAPTDQSDPQSLWWRHERLHRAVLEDYAARAAVITAERDSIEAGFVARIEAARDGSLAELKAVVKDCWREAERAEIGWVEAMAKIEPLGSQGTTLHRSWNRLNQVAGFTHSAHPREGGDPDSSTGR</sequence>
<dbReference type="GO" id="GO:0006508">
    <property type="term" value="P:proteolysis"/>
    <property type="evidence" value="ECO:0007669"/>
    <property type="project" value="InterPro"/>
</dbReference>
<reference evidence="1" key="1">
    <citation type="submission" date="2021-04" db="EMBL/GenBank/DDBJ databases">
        <title>The complete genome sequence of Caulobacter sp. S6.</title>
        <authorList>
            <person name="Tang Y."/>
            <person name="Ouyang W."/>
            <person name="Liu Q."/>
            <person name="Huang B."/>
            <person name="Guo Z."/>
            <person name="Lei P."/>
        </authorList>
    </citation>
    <scope>NUCLEOTIDE SEQUENCE</scope>
    <source>
        <strain evidence="1">S6</strain>
    </source>
</reference>
<dbReference type="GO" id="GO:0070004">
    <property type="term" value="F:cysteine-type exopeptidase activity"/>
    <property type="evidence" value="ECO:0007669"/>
    <property type="project" value="InterPro"/>
</dbReference>
<evidence type="ECO:0008006" key="3">
    <source>
        <dbReference type="Google" id="ProtNLM"/>
    </source>
</evidence>
<gene>
    <name evidence="1" type="ORF">KCG34_19115</name>
</gene>
<dbReference type="RefSeq" id="WP_211937201.1">
    <property type="nucleotide sequence ID" value="NZ_CP073078.1"/>
</dbReference>
<dbReference type="GO" id="GO:0016805">
    <property type="term" value="F:dipeptidase activity"/>
    <property type="evidence" value="ECO:0007669"/>
    <property type="project" value="InterPro"/>
</dbReference>
<evidence type="ECO:0000313" key="2">
    <source>
        <dbReference type="Proteomes" id="UP000676409"/>
    </source>
</evidence>
<dbReference type="AlphaFoldDB" id="A0A975IU46"/>
<dbReference type="Proteomes" id="UP000676409">
    <property type="component" value="Chromosome"/>
</dbReference>
<dbReference type="Gene3D" id="3.60.60.10">
    <property type="entry name" value="Penicillin V Acylase, Chain A"/>
    <property type="match status" value="1"/>
</dbReference>
<dbReference type="PANTHER" id="PTHR12994:SF17">
    <property type="entry name" value="LD30995P"/>
    <property type="match status" value="1"/>
</dbReference>
<dbReference type="EMBL" id="CP073078">
    <property type="protein sequence ID" value="QUD87149.1"/>
    <property type="molecule type" value="Genomic_DNA"/>
</dbReference>
<organism evidence="1 2">
    <name type="scientific">Phenylobacterium montanum</name>
    <dbReference type="NCBI Taxonomy" id="2823693"/>
    <lineage>
        <taxon>Bacteria</taxon>
        <taxon>Pseudomonadati</taxon>
        <taxon>Pseudomonadota</taxon>
        <taxon>Alphaproteobacteria</taxon>
        <taxon>Caulobacterales</taxon>
        <taxon>Caulobacteraceae</taxon>
        <taxon>Phenylobacterium</taxon>
    </lineage>
</organism>
<dbReference type="InterPro" id="IPR005322">
    <property type="entry name" value="Peptidase_C69"/>
</dbReference>
<dbReference type="PANTHER" id="PTHR12994">
    <property type="entry name" value="SECERNIN"/>
    <property type="match status" value="1"/>
</dbReference>
<proteinExistence type="predicted"/>
<dbReference type="KEGG" id="caul:KCG34_19115"/>
<name>A0A975IU46_9CAUL</name>
<evidence type="ECO:0000313" key="1">
    <source>
        <dbReference type="EMBL" id="QUD87149.1"/>
    </source>
</evidence>
<accession>A0A975IU46</accession>
<protein>
    <recommendedName>
        <fullName evidence="3">Dipeptidase</fullName>
    </recommendedName>
</protein>
<keyword evidence="2" id="KW-1185">Reference proteome</keyword>